<dbReference type="GeneTree" id="ENSGT00940000162295"/>
<name>A0A2K5ELH8_AOTNA</name>
<sequence>MGKKTSLEAGQPRTRWALARLAANGASHARRSPLNRCWSWRGASSSRSTWHRQSETG</sequence>
<accession>A0A2K5ELH8</accession>
<organism evidence="1 2">
    <name type="scientific">Aotus nancymaae</name>
    <name type="common">Ma's night monkey</name>
    <dbReference type="NCBI Taxonomy" id="37293"/>
    <lineage>
        <taxon>Eukaryota</taxon>
        <taxon>Metazoa</taxon>
        <taxon>Chordata</taxon>
        <taxon>Craniata</taxon>
        <taxon>Vertebrata</taxon>
        <taxon>Euteleostomi</taxon>
        <taxon>Mammalia</taxon>
        <taxon>Eutheria</taxon>
        <taxon>Euarchontoglires</taxon>
        <taxon>Primates</taxon>
        <taxon>Haplorrhini</taxon>
        <taxon>Platyrrhini</taxon>
        <taxon>Aotidae</taxon>
        <taxon>Aotus</taxon>
    </lineage>
</organism>
<proteinExistence type="predicted"/>
<gene>
    <name evidence="1" type="primary">LBX2</name>
</gene>
<protein>
    <submittedName>
        <fullName evidence="1">Ladybird homeobox 2</fullName>
    </submittedName>
</protein>
<evidence type="ECO:0000313" key="1">
    <source>
        <dbReference type="Ensembl" id="ENSANAP00000034044.1"/>
    </source>
</evidence>
<dbReference type="AlphaFoldDB" id="A0A2K5ELH8"/>
<evidence type="ECO:0000313" key="2">
    <source>
        <dbReference type="Proteomes" id="UP000233020"/>
    </source>
</evidence>
<dbReference type="Proteomes" id="UP000233020">
    <property type="component" value="Unplaced"/>
</dbReference>
<keyword evidence="2" id="KW-1185">Reference proteome</keyword>
<reference evidence="1" key="2">
    <citation type="submission" date="2025-09" db="UniProtKB">
        <authorList>
            <consortium name="Ensembl"/>
        </authorList>
    </citation>
    <scope>IDENTIFICATION</scope>
</reference>
<reference evidence="1" key="1">
    <citation type="submission" date="2025-08" db="UniProtKB">
        <authorList>
            <consortium name="Ensembl"/>
        </authorList>
    </citation>
    <scope>IDENTIFICATION</scope>
</reference>
<dbReference type="Ensembl" id="ENSANAT00000052107.1">
    <property type="protein sequence ID" value="ENSANAP00000034044.1"/>
    <property type="gene ID" value="ENSANAG00000034678.1"/>
</dbReference>